<evidence type="ECO:0000313" key="4">
    <source>
        <dbReference type="Proteomes" id="UP000250003"/>
    </source>
</evidence>
<protein>
    <recommendedName>
        <fullName evidence="5">Transglutaminase-like domain-containing protein</fullName>
    </recommendedName>
</protein>
<evidence type="ECO:0008006" key="5">
    <source>
        <dbReference type="Google" id="ProtNLM"/>
    </source>
</evidence>
<keyword evidence="1" id="KW-0175">Coiled coil</keyword>
<feature type="coiled-coil region" evidence="1">
    <location>
        <begin position="164"/>
        <end position="198"/>
    </location>
</feature>
<keyword evidence="2" id="KW-1133">Transmembrane helix</keyword>
<dbReference type="EMBL" id="CP030280">
    <property type="protein sequence ID" value="AWY99396.1"/>
    <property type="molecule type" value="Genomic_DNA"/>
</dbReference>
<accession>A0A2Z4UEM3</accession>
<dbReference type="OrthoDB" id="2061884at2"/>
<keyword evidence="4" id="KW-1185">Reference proteome</keyword>
<organism evidence="3 4">
    <name type="scientific">Blautia argi</name>
    <dbReference type="NCBI Taxonomy" id="1912897"/>
    <lineage>
        <taxon>Bacteria</taxon>
        <taxon>Bacillati</taxon>
        <taxon>Bacillota</taxon>
        <taxon>Clostridia</taxon>
        <taxon>Lachnospirales</taxon>
        <taxon>Lachnospiraceae</taxon>
        <taxon>Blautia</taxon>
    </lineage>
</organism>
<gene>
    <name evidence="3" type="ORF">DQQ01_05215</name>
</gene>
<feature type="transmembrane region" description="Helical" evidence="2">
    <location>
        <begin position="10"/>
        <end position="27"/>
    </location>
</feature>
<dbReference type="Proteomes" id="UP000250003">
    <property type="component" value="Chromosome"/>
</dbReference>
<evidence type="ECO:0000256" key="2">
    <source>
        <dbReference type="SAM" id="Phobius"/>
    </source>
</evidence>
<keyword evidence="2" id="KW-0812">Transmembrane</keyword>
<evidence type="ECO:0000256" key="1">
    <source>
        <dbReference type="SAM" id="Coils"/>
    </source>
</evidence>
<dbReference type="KEGG" id="blau:DQQ01_05215"/>
<keyword evidence="2" id="KW-0472">Membrane</keyword>
<name>A0A2Z4UEM3_9FIRM</name>
<reference evidence="4" key="1">
    <citation type="submission" date="2018-06" db="EMBL/GenBank/DDBJ databases">
        <title>Description of Blautia argi sp. nov., a new anaerobic isolated from dog feces.</title>
        <authorList>
            <person name="Chang Y.-H."/>
            <person name="Paek J."/>
            <person name="Shin Y."/>
        </authorList>
    </citation>
    <scope>NUCLEOTIDE SEQUENCE [LARGE SCALE GENOMIC DNA]</scope>
    <source>
        <strain evidence="4">KCTC 15426</strain>
    </source>
</reference>
<dbReference type="AlphaFoldDB" id="A0A2Z4UEM3"/>
<proteinExistence type="predicted"/>
<sequence length="346" mass="38930">MNYIKKHKKAALFIGGMVIFLVAFFGWQRKLTLSNTLSGKLKDSPRKGESAESTFYSAQLTKKEQEVYLFLKENMEQKKGGVLTLPQPVNGKEYQRILSTLEYEGDNYFYGFVEIPMTEDEIYVQHEDKNLNRITENEISKVILFLSCAEGIETPGVFSEDGTVTNMEEIRESLSVNVSEKEEKIQEKQKQTEEILSEILEGLPKDSGEKSTVDYFLKWLDGNMTYTDSLSEVGEPVPNMGKMLDAYYERNHLAAVIEKKATALGYAKILAELCNRAGMEAHAVAGTWKGGWVQEDSYVFCAVSMNGQTIYVDAAGVKAGSLGGERYLTEQEAFAHIKAADYFSYE</sequence>
<evidence type="ECO:0000313" key="3">
    <source>
        <dbReference type="EMBL" id="AWY99396.1"/>
    </source>
</evidence>